<sequence>KEELKNFCKVYGIKYRTAFGEKNQRSEIMLERIIQSEKMMNPEILRRATS</sequence>
<evidence type="ECO:0000313" key="1">
    <source>
        <dbReference type="EMBL" id="KAL3885734.1"/>
    </source>
</evidence>
<name>A0ABD3XHJ7_SINWO</name>
<comment type="caution">
    <text evidence="1">The sequence shown here is derived from an EMBL/GenBank/DDBJ whole genome shotgun (WGS) entry which is preliminary data.</text>
</comment>
<evidence type="ECO:0000313" key="2">
    <source>
        <dbReference type="Proteomes" id="UP001634394"/>
    </source>
</evidence>
<organism evidence="1 2">
    <name type="scientific">Sinanodonta woodiana</name>
    <name type="common">Chinese pond mussel</name>
    <name type="synonym">Anodonta woodiana</name>
    <dbReference type="NCBI Taxonomy" id="1069815"/>
    <lineage>
        <taxon>Eukaryota</taxon>
        <taxon>Metazoa</taxon>
        <taxon>Spiralia</taxon>
        <taxon>Lophotrochozoa</taxon>
        <taxon>Mollusca</taxon>
        <taxon>Bivalvia</taxon>
        <taxon>Autobranchia</taxon>
        <taxon>Heteroconchia</taxon>
        <taxon>Palaeoheterodonta</taxon>
        <taxon>Unionida</taxon>
        <taxon>Unionoidea</taxon>
        <taxon>Unionidae</taxon>
        <taxon>Unioninae</taxon>
        <taxon>Sinanodonta</taxon>
    </lineage>
</organism>
<feature type="non-terminal residue" evidence="1">
    <location>
        <position position="50"/>
    </location>
</feature>
<proteinExistence type="predicted"/>
<dbReference type="AlphaFoldDB" id="A0ABD3XHJ7"/>
<reference evidence="1 2" key="1">
    <citation type="submission" date="2024-11" db="EMBL/GenBank/DDBJ databases">
        <title>Chromosome-level genome assembly of the freshwater bivalve Anodonta woodiana.</title>
        <authorList>
            <person name="Chen X."/>
        </authorList>
    </citation>
    <scope>NUCLEOTIDE SEQUENCE [LARGE SCALE GENOMIC DNA]</scope>
    <source>
        <strain evidence="1">MN2024</strain>
        <tissue evidence="1">Gills</tissue>
    </source>
</reference>
<dbReference type="Proteomes" id="UP001634394">
    <property type="component" value="Unassembled WGS sequence"/>
</dbReference>
<accession>A0ABD3XHJ7</accession>
<keyword evidence="2" id="KW-1185">Reference proteome</keyword>
<protein>
    <submittedName>
        <fullName evidence="1">Uncharacterized protein</fullName>
    </submittedName>
</protein>
<gene>
    <name evidence="1" type="ORF">ACJMK2_025777</name>
</gene>
<feature type="non-terminal residue" evidence="1">
    <location>
        <position position="1"/>
    </location>
</feature>
<dbReference type="EMBL" id="JBJQND010000002">
    <property type="protein sequence ID" value="KAL3885734.1"/>
    <property type="molecule type" value="Genomic_DNA"/>
</dbReference>